<sequence>MRPEFIHLRTQSSYSFLESALTIEKVVELASSNKMSAICLADKGNLFGSLEFALYAVKKGLQPIHGVILNIKYNIQHHSASFRQDEFKSKPAERTKVREQRLDSKNSLVSSLLNDAGDIFAQILLIAKDETGYKNLLKLSSLTFTKNDRKICDHIDFEDLIEYQEGLIALCCYTDGIVGKCLLARNEEQAMLFARKLQEILGDRFYFEIMRHDLPEEQFIEDSYIRIAAELAIPLVATNKVLFSEKSMHDAHDVLLCISAGVTKEYPDRKTVSENCYFRSPHEMIELFSDLPSAIQNTVNLRERCYFAAHANPPMLPNFATKDISETDLIRKDAKEGLLARLATKFKSENISLENQEELKTEYFARLNYELDIICNMNFAGYFLIVSDFIKWSKKEGILVGPGRGSGAGSVVAWSLLITDLDPIKFGLLFERFLNPERISMPDFDIDFCQERREEVINYVRSKYGDNRVGQIITFGKMQAKAVIKDVARVLSLPYKFADYLTELVPFSAVNPVSLEQAIREVPELANAAKGNGLYNLEGEAELIKLVLDTSLILEGLHRHSSTHAAGIVIAGTDLVDIVPVYKDANSDMLVVGYSMKYSEIAGLIKFDFLGLQTLTVITDCKKLLKEQGIEVDFNNMTFDDNKTYQMLCKGKGVGVFQFESIGMKDALRRLKPDSIHDLIALGALYRPGPMENIPTYIACKHKLQQPDYLHELLKPILEETYGVVIYQEQVQRIAQVLAGYTLGAADLLRRAMGKKIKKEMEEQEEIFVKGAIANNISESQAKSIFATVAKFAGYGFNKAHAAAYGVISYQTAYLKANYPAEFLVACLNLELNNHDKINLFLQEAKDNGIKIIAPNINISEGYFSVKSSDTVIPRAATCHPQGSLCHPRESGDPEKLETALNHKSMKMDSRFRGNDIEGIGYDKEENAIIFALGAIKGVTPNFGKLVTDERKARGMFKSITDFIERLPPKSINSKLLENLIKSGCFDELHDNRLQLFSSISKLLSYSTSYHEEQGSNQFSLIKVSTLSPTILVSSDYADKNTLAFYEFEAMGLFISNHPLMQYQEIFSRLNILNTADLQNNLPEGTNRVNLAGVIQKKDSRMSARGRFVTLVLSDPENIFELSIFSEEVLKDYVHLLDVKSLVVVNCDIIKDEGGIKLTAKSFLSIEDAINNKQFELQLYPQNHEELLQIVTLLATRINNRDQSNAKATIYLQSEDVKNFVAKITLPEKFFLQGQDFEILKGYSK</sequence>
<keyword evidence="7 14" id="KW-0548">Nucleotidyltransferase</keyword>
<evidence type="ECO:0000256" key="10">
    <source>
        <dbReference type="ARBA" id="ARBA00025611"/>
    </source>
</evidence>
<evidence type="ECO:0000256" key="5">
    <source>
        <dbReference type="ARBA" id="ARBA00022490"/>
    </source>
</evidence>
<dbReference type="CDD" id="cd07433">
    <property type="entry name" value="PHP_PolIIIA_DnaE1"/>
    <property type="match status" value="1"/>
</dbReference>
<dbReference type="InterPro" id="IPR003141">
    <property type="entry name" value="Pol/His_phosphatase_N"/>
</dbReference>
<keyword evidence="6 14" id="KW-0808">Transferase</keyword>
<feature type="domain" description="Polymerase/histidinol phosphatase N-terminal" evidence="13">
    <location>
        <begin position="6"/>
        <end position="73"/>
    </location>
</feature>
<protein>
    <recommendedName>
        <fullName evidence="4">DNA polymerase III subunit alpha</fullName>
        <ecNumber evidence="3">2.7.7.7</ecNumber>
    </recommendedName>
</protein>
<evidence type="ECO:0000256" key="7">
    <source>
        <dbReference type="ARBA" id="ARBA00022695"/>
    </source>
</evidence>
<evidence type="ECO:0000313" key="15">
    <source>
        <dbReference type="Proteomes" id="UP000027161"/>
    </source>
</evidence>
<keyword evidence="8" id="KW-0235">DNA replication</keyword>
<dbReference type="Pfam" id="PF02811">
    <property type="entry name" value="PHP"/>
    <property type="match status" value="1"/>
</dbReference>
<dbReference type="GO" id="GO:0006260">
    <property type="term" value="P:DNA replication"/>
    <property type="evidence" value="ECO:0007669"/>
    <property type="project" value="UniProtKB-KW"/>
</dbReference>
<evidence type="ECO:0000256" key="9">
    <source>
        <dbReference type="ARBA" id="ARBA00022932"/>
    </source>
</evidence>
<dbReference type="InterPro" id="IPR049821">
    <property type="entry name" value="PolIIIA_DnaE1_PHP"/>
</dbReference>
<gene>
    <name evidence="14" type="primary">dnaE1</name>
    <name evidence="14" type="ORF">REISMN_04970</name>
</gene>
<dbReference type="EMBL" id="JFKF01000102">
    <property type="protein sequence ID" value="KDO02840.1"/>
    <property type="molecule type" value="Genomic_DNA"/>
</dbReference>
<keyword evidence="9" id="KW-0239">DNA-directed DNA polymerase</keyword>
<dbReference type="PANTHER" id="PTHR32294">
    <property type="entry name" value="DNA POLYMERASE III SUBUNIT ALPHA"/>
    <property type="match status" value="1"/>
</dbReference>
<comment type="similarity">
    <text evidence="2">Belongs to the DNA polymerase type-C family. DnaE subfamily.</text>
</comment>
<evidence type="ECO:0000256" key="6">
    <source>
        <dbReference type="ARBA" id="ARBA00022679"/>
    </source>
</evidence>
<dbReference type="InterPro" id="IPR029460">
    <property type="entry name" value="DNAPol_HHH"/>
</dbReference>
<dbReference type="InterPro" id="IPR004013">
    <property type="entry name" value="PHP_dom"/>
</dbReference>
<dbReference type="Pfam" id="PF07733">
    <property type="entry name" value="DNA_pol3_alpha"/>
    <property type="match status" value="1"/>
</dbReference>
<dbReference type="GO" id="GO:0005737">
    <property type="term" value="C:cytoplasm"/>
    <property type="evidence" value="ECO:0007669"/>
    <property type="project" value="UniProtKB-SubCell"/>
</dbReference>
<evidence type="ECO:0000256" key="1">
    <source>
        <dbReference type="ARBA" id="ARBA00004496"/>
    </source>
</evidence>
<evidence type="ECO:0000256" key="11">
    <source>
        <dbReference type="ARBA" id="ARBA00026073"/>
    </source>
</evidence>
<evidence type="ECO:0000256" key="12">
    <source>
        <dbReference type="ARBA" id="ARBA00049244"/>
    </source>
</evidence>
<evidence type="ECO:0000256" key="3">
    <source>
        <dbReference type="ARBA" id="ARBA00012417"/>
    </source>
</evidence>
<evidence type="ECO:0000256" key="2">
    <source>
        <dbReference type="ARBA" id="ARBA00009496"/>
    </source>
</evidence>
<evidence type="ECO:0000313" key="14">
    <source>
        <dbReference type="EMBL" id="KDO02840.1"/>
    </source>
</evidence>
<keyword evidence="15" id="KW-1185">Reference proteome</keyword>
<dbReference type="InterPro" id="IPR016195">
    <property type="entry name" value="Pol/histidinol_Pase-like"/>
</dbReference>
<dbReference type="SMART" id="SM00481">
    <property type="entry name" value="POLIIIAc"/>
    <property type="match status" value="1"/>
</dbReference>
<dbReference type="RefSeq" id="WP_008579418.1">
    <property type="nucleotide sequence ID" value="NZ_CP113531.1"/>
</dbReference>
<dbReference type="AlphaFoldDB" id="A0A8E1C028"/>
<evidence type="ECO:0000256" key="8">
    <source>
        <dbReference type="ARBA" id="ARBA00022705"/>
    </source>
</evidence>
<dbReference type="Proteomes" id="UP000027161">
    <property type="component" value="Unassembled WGS sequence"/>
</dbReference>
<keyword evidence="5" id="KW-0963">Cytoplasm</keyword>
<dbReference type="Gene3D" id="3.20.20.140">
    <property type="entry name" value="Metal-dependent hydrolases"/>
    <property type="match status" value="1"/>
</dbReference>
<comment type="caution">
    <text evidence="14">The sequence shown here is derived from an EMBL/GenBank/DDBJ whole genome shotgun (WGS) entry which is preliminary data.</text>
</comment>
<dbReference type="GO" id="GO:0003887">
    <property type="term" value="F:DNA-directed DNA polymerase activity"/>
    <property type="evidence" value="ECO:0007669"/>
    <property type="project" value="UniProtKB-KW"/>
</dbReference>
<dbReference type="EC" id="2.7.7.7" evidence="3"/>
<dbReference type="InterPro" id="IPR004805">
    <property type="entry name" value="DnaE2/DnaE/PolC"/>
</dbReference>
<evidence type="ECO:0000259" key="13">
    <source>
        <dbReference type="SMART" id="SM00481"/>
    </source>
</evidence>
<dbReference type="InterPro" id="IPR041931">
    <property type="entry name" value="DNA_pol3_alpha_thumb_dom"/>
</dbReference>
<dbReference type="Gene3D" id="1.10.150.870">
    <property type="match status" value="1"/>
</dbReference>
<comment type="function">
    <text evidence="10">DNA polymerase III is a complex, multichain enzyme responsible for most of the replicative synthesis in bacteria. This DNA polymerase also exhibits 3' to 5' exonuclease activity. The alpha chain is the DNA polymerase.</text>
</comment>
<dbReference type="InterPro" id="IPR011708">
    <property type="entry name" value="DNA_pol3_alpha_NTPase_dom"/>
</dbReference>
<dbReference type="Pfam" id="PF14579">
    <property type="entry name" value="HHH_6"/>
    <property type="match status" value="1"/>
</dbReference>
<dbReference type="GO" id="GO:0008408">
    <property type="term" value="F:3'-5' exonuclease activity"/>
    <property type="evidence" value="ECO:0007669"/>
    <property type="project" value="InterPro"/>
</dbReference>
<organism evidence="14 15">
    <name type="scientific">Rickettsia tamurae subsp. buchneri</name>
    <dbReference type="NCBI Taxonomy" id="1462938"/>
    <lineage>
        <taxon>Bacteria</taxon>
        <taxon>Pseudomonadati</taxon>
        <taxon>Pseudomonadota</taxon>
        <taxon>Alphaproteobacteria</taxon>
        <taxon>Rickettsiales</taxon>
        <taxon>Rickettsiaceae</taxon>
        <taxon>Rickettsieae</taxon>
        <taxon>Rickettsia</taxon>
        <taxon>spotted fever group</taxon>
    </lineage>
</organism>
<comment type="catalytic activity">
    <reaction evidence="12">
        <text>DNA(n) + a 2'-deoxyribonucleoside 5'-triphosphate = DNA(n+1) + diphosphate</text>
        <dbReference type="Rhea" id="RHEA:22508"/>
        <dbReference type="Rhea" id="RHEA-COMP:17339"/>
        <dbReference type="Rhea" id="RHEA-COMP:17340"/>
        <dbReference type="ChEBI" id="CHEBI:33019"/>
        <dbReference type="ChEBI" id="CHEBI:61560"/>
        <dbReference type="ChEBI" id="CHEBI:173112"/>
        <dbReference type="EC" id="2.7.7.7"/>
    </reaction>
</comment>
<reference evidence="14 15" key="1">
    <citation type="submission" date="2014-02" db="EMBL/GenBank/DDBJ databases">
        <title>Draft genome sequence of Rickettsia buchneri sp. nov. ISO7T.</title>
        <authorList>
            <person name="Felsheim R.F."/>
            <person name="Kurtti T.J."/>
            <person name="Munderloh U.G."/>
        </authorList>
    </citation>
    <scope>NUCLEOTIDE SEQUENCE [LARGE SCALE GENOMIC DNA]</scope>
    <source>
        <strain evidence="14 15">ISO7</strain>
    </source>
</reference>
<comment type="subcellular location">
    <subcellularLocation>
        <location evidence="1">Cytoplasm</location>
    </subcellularLocation>
</comment>
<name>A0A8E1C028_9RICK</name>
<dbReference type="NCBIfam" id="TIGR03775">
    <property type="entry name" value="RPE3"/>
    <property type="match status" value="1"/>
</dbReference>
<dbReference type="SUPFAM" id="SSF89550">
    <property type="entry name" value="PHP domain-like"/>
    <property type="match status" value="1"/>
</dbReference>
<dbReference type="InterPro" id="IPR022437">
    <property type="entry name" value="RPE3"/>
</dbReference>
<dbReference type="NCBIfam" id="NF004226">
    <property type="entry name" value="PRK05673.1"/>
    <property type="match status" value="1"/>
</dbReference>
<dbReference type="InterPro" id="IPR040982">
    <property type="entry name" value="DNA_pol3_finger"/>
</dbReference>
<dbReference type="Pfam" id="PF17657">
    <property type="entry name" value="DNA_pol3_finger"/>
    <property type="match status" value="1"/>
</dbReference>
<accession>A0A8E1C028</accession>
<proteinExistence type="inferred from homology"/>
<dbReference type="NCBIfam" id="TIGR00594">
    <property type="entry name" value="polc"/>
    <property type="match status" value="1"/>
</dbReference>
<comment type="subunit">
    <text evidence="11">DNA polymerase III contains a core (composed of alpha, epsilon and theta chains) that associates with a tau subunit. This core dimerizes to form the POLIII' complex. PolIII' associates with the gamma complex (composed of gamma, delta, delta', psi and chi chains) and with the beta chain to form the complete DNA polymerase III complex.</text>
</comment>
<evidence type="ECO:0000256" key="4">
    <source>
        <dbReference type="ARBA" id="ARBA00019114"/>
    </source>
</evidence>
<dbReference type="CDD" id="cd04485">
    <property type="entry name" value="DnaE_OBF"/>
    <property type="match status" value="1"/>
</dbReference>
<dbReference type="PANTHER" id="PTHR32294:SF0">
    <property type="entry name" value="DNA POLYMERASE III SUBUNIT ALPHA"/>
    <property type="match status" value="1"/>
</dbReference>
<dbReference type="Gene3D" id="1.10.10.1600">
    <property type="entry name" value="Bacterial DNA polymerase III alpha subunit, thumb domain"/>
    <property type="match status" value="1"/>
</dbReference>